<dbReference type="EMBL" id="CP003944">
    <property type="protein sequence ID" value="AFZ51635.1"/>
    <property type="molecule type" value="Genomic_DNA"/>
</dbReference>
<protein>
    <submittedName>
        <fullName evidence="3">Uncharacterized protein</fullName>
    </submittedName>
</protein>
<keyword evidence="2" id="KW-0472">Membrane</keyword>
<feature type="compositionally biased region" description="Polar residues" evidence="1">
    <location>
        <begin position="1315"/>
        <end position="1324"/>
    </location>
</feature>
<reference evidence="3" key="1">
    <citation type="submission" date="2012-04" db="EMBL/GenBank/DDBJ databases">
        <title>Finished genome of Dactylococcopsis salina PCC 8305.</title>
        <authorList>
            <consortium name="US DOE Joint Genome Institute"/>
            <person name="Gugger M."/>
            <person name="Coursin T."/>
            <person name="Rippka R."/>
            <person name="Tandeau De Marsac N."/>
            <person name="Huntemann M."/>
            <person name="Wei C.-L."/>
            <person name="Han J."/>
            <person name="Detter J.C."/>
            <person name="Han C."/>
            <person name="Tapia R."/>
            <person name="Daligault H."/>
            <person name="Chen A."/>
            <person name="Krypides N."/>
            <person name="Mavromatis K."/>
            <person name="Markowitz V."/>
            <person name="Szeto E."/>
            <person name="Ivanova N."/>
            <person name="Ovchinnikova G."/>
            <person name="Pagani I."/>
            <person name="Pati A."/>
            <person name="Goodwin L."/>
            <person name="Peters L."/>
            <person name="Pitluck S."/>
            <person name="Woyke T."/>
            <person name="Kerfeld C."/>
        </authorList>
    </citation>
    <scope>NUCLEOTIDE SEQUENCE [LARGE SCALE GENOMIC DNA]</scope>
    <source>
        <strain evidence="3">PCC 8305</strain>
    </source>
</reference>
<dbReference type="OrthoDB" id="468482at2"/>
<feature type="region of interest" description="Disordered" evidence="1">
    <location>
        <begin position="388"/>
        <end position="431"/>
    </location>
</feature>
<feature type="transmembrane region" description="Helical" evidence="2">
    <location>
        <begin position="47"/>
        <end position="68"/>
    </location>
</feature>
<accession>K9YZ81</accession>
<keyword evidence="4" id="KW-1185">Reference proteome</keyword>
<dbReference type="InterPro" id="IPR049774">
    <property type="entry name" value="EPS_HpsA-like"/>
</dbReference>
<evidence type="ECO:0000256" key="1">
    <source>
        <dbReference type="SAM" id="MobiDB-lite"/>
    </source>
</evidence>
<gene>
    <name evidence="3" type="ORF">Dacsa_3106</name>
</gene>
<dbReference type="RefSeq" id="WP_015230614.1">
    <property type="nucleotide sequence ID" value="NC_019780.1"/>
</dbReference>
<proteinExistence type="predicted"/>
<organism evidence="3 4">
    <name type="scientific">Dactylococcopsis salina (strain PCC 8305)</name>
    <name type="common">Myxobactron salinum</name>
    <dbReference type="NCBI Taxonomy" id="13035"/>
    <lineage>
        <taxon>Bacteria</taxon>
        <taxon>Bacillati</taxon>
        <taxon>Cyanobacteriota</taxon>
        <taxon>Cyanophyceae</taxon>
        <taxon>Nodosilineales</taxon>
        <taxon>Cymatolegaceae</taxon>
        <taxon>Dactylococcopsis</taxon>
    </lineage>
</organism>
<name>K9YZ81_DACS8</name>
<sequence>MPPRPPRVLRRLWRSLQELVRVVMQKLKRLFIILLPINKNSQLKKGFVLPTATLVLLVVSLLVGALIVRTGQEAEQAISQQAQQEIYNAATPAIERAKAKIEFLFRKDNRFPAGIPSEEFLNSMMLNNGGIDSDGDAIDIQITAQDPDRYTLSDEDRLTIANDSSAENAWRYRTDTDGDGVDDSTVSYSITILSETDDGSGTTVNINNSESDKANNLVVRSGPVSAGATSDAQTCEDLASLDASEGWYTVTGSTVRKNFQINAVVTNDNEANKAVSTLEVQQDRDLSTGNKWGAWFRYDLEFTPGSNFNWNGAMFTAGSLLVNNSGTKTTRLRLVSSPSSCLYTKQASQITMAEEEDPDTGQTTFQGQVMRVDTDRDEWERNDDDRVLVDLFPGPNQRPQNTGSNPPYETFELPMHDDNPNSGGPEDSVIDSDVVRPSQYMLDPVLLISENTSQARYEDDPTNTAVRNEDWEDNPLSTRIFNQNANQPFVDDTYRADNRWGPKPQYNNNPDYQVTAANNGTEITGQEGLTKMPTIADPNVAGLDGYWERRANVEGMRIIVGESFQLGLPPGASPSNEVTNAKIAYIEFENHTLPSGNDKINFQPSGFSTPSGFKADTGEAYGDRGGGDKYGWLDSDGNPSANGETRDRGGSPPEKVTLNHMDLGDSNLQWQVEVPNGTYELKIVMGDDDYTNQDNSIALEPFVPPGDTPPAVQAGAVYHWDGYQDEPATCIALAGHPGVSESTQFDNVTVGGTDYLETDFLNRKGSNGWEFPFYANFSTEIDNSTSILRQSLSNLAHYAGDPDGAFPPTQDDGSNSDAVTHPYPQLTKSGNFSNLRRAISELDATGTNYADLSLADQTTLQTATCTLGMLAYNVDLVERVYDAIPDNGGAGLNALGVQISQLIDGDITNGEMGGDPDNLCESGDSFGDDGCPPEDPYSVTDPTSPNHFSNYYTQFTSQEWINVIEANNLLGADTAQATERAEQITRFRQIERDRTLGFAEGIGVPNSGGSSDYDADNTQFAIGFDDGNFVSGQTFNGIECDPTTYATSGGNSARAQFGLAVGFCSAGQPKYPWLFYLFPVIDHDHNGDSSDGNEQPTSEPYISDTYIFDDSMAGTPGGVNGDYTYQAISATDIASLALTPRDADSFVLPTTTSDTGTGNRIFKPDGNPLFVPFMDKAIYDDREKMDVRLLDIDLDLLRSNTTGNTNDDYWLPTSSSDRDAGVVYAFREDAVREDAIARPFNNDWATCGNESMLTGLDLTTGNVLSNLSTSDTCRMQPSIPQDPPLNDETGVSAKPVDGYADPDRRPYGFRLKNGSDLSRSNSDSTGLSFITDQPVYIQGDFNKHTQEEFTDTSSSFYDRSTLNTNFATAAGETWRSSEIIADGITLLSEGLTDQATTDQVSPSPSDDIEVNSILVSAIIPSQPKKYNGGIHNFPRFLEDWEGTGGTVKIRGSFIQLNFSKYATGSFDQDNLDSESPQNLSAGANLPHYSPPTRNWGYDVGLQYVSAAPVAERFVSSESPRTETYRELPADDPYIQNLLDGTVVSTP</sequence>
<dbReference type="PATRIC" id="fig|13035.3.peg.3522"/>
<feature type="region of interest" description="Disordered" evidence="1">
    <location>
        <begin position="1274"/>
        <end position="1324"/>
    </location>
</feature>
<keyword evidence="2" id="KW-1133">Transmembrane helix</keyword>
<dbReference type="KEGG" id="dsl:Dacsa_3106"/>
<dbReference type="eggNOG" id="COG3401">
    <property type="taxonomic scope" value="Bacteria"/>
</dbReference>
<dbReference type="eggNOG" id="COG4726">
    <property type="taxonomic scope" value="Bacteria"/>
</dbReference>
<dbReference type="Proteomes" id="UP000010482">
    <property type="component" value="Chromosome"/>
</dbReference>
<feature type="compositionally biased region" description="Polar residues" evidence="1">
    <location>
        <begin position="397"/>
        <end position="407"/>
    </location>
</feature>
<dbReference type="Gene3D" id="2.60.120.430">
    <property type="entry name" value="Galactose-binding lectin"/>
    <property type="match status" value="1"/>
</dbReference>
<dbReference type="STRING" id="13035.Dacsa_3106"/>
<evidence type="ECO:0000256" key="2">
    <source>
        <dbReference type="SAM" id="Phobius"/>
    </source>
</evidence>
<keyword evidence="2" id="KW-0812">Transmembrane</keyword>
<dbReference type="HOGENOM" id="CLU_246581_0_0_3"/>
<feature type="region of interest" description="Disordered" evidence="1">
    <location>
        <begin position="606"/>
        <end position="655"/>
    </location>
</feature>
<dbReference type="InterPro" id="IPR008979">
    <property type="entry name" value="Galactose-bd-like_sf"/>
</dbReference>
<dbReference type="SUPFAM" id="SSF49785">
    <property type="entry name" value="Galactose-binding domain-like"/>
    <property type="match status" value="1"/>
</dbReference>
<evidence type="ECO:0000313" key="3">
    <source>
        <dbReference type="EMBL" id="AFZ51635.1"/>
    </source>
</evidence>
<evidence type="ECO:0000313" key="4">
    <source>
        <dbReference type="Proteomes" id="UP000010482"/>
    </source>
</evidence>
<dbReference type="NCBIfam" id="NF038301">
    <property type="entry name" value="EPS_HpsA"/>
    <property type="match status" value="1"/>
</dbReference>